<comment type="caution">
    <text evidence="2">The sequence shown here is derived from an EMBL/GenBank/DDBJ whole genome shotgun (WGS) entry which is preliminary data.</text>
</comment>
<evidence type="ECO:0000256" key="1">
    <source>
        <dbReference type="SAM" id="MobiDB-lite"/>
    </source>
</evidence>
<evidence type="ECO:0000313" key="2">
    <source>
        <dbReference type="EMBL" id="MDH5829913.1"/>
    </source>
</evidence>
<dbReference type="RefSeq" id="WP_280600313.1">
    <property type="nucleotide sequence ID" value="NZ_JARXRN010000020.1"/>
</dbReference>
<evidence type="ECO:0000313" key="3">
    <source>
        <dbReference type="Proteomes" id="UP001156831"/>
    </source>
</evidence>
<keyword evidence="3" id="KW-1185">Reference proteome</keyword>
<proteinExistence type="predicted"/>
<feature type="compositionally biased region" description="Low complexity" evidence="1">
    <location>
        <begin position="122"/>
        <end position="144"/>
    </location>
</feature>
<dbReference type="Proteomes" id="UP001156831">
    <property type="component" value="Unassembled WGS sequence"/>
</dbReference>
<dbReference type="EMBL" id="JARXRN010000020">
    <property type="protein sequence ID" value="MDH5829913.1"/>
    <property type="molecule type" value="Genomic_DNA"/>
</dbReference>
<name>A0ABT6JGV5_9GAMM</name>
<accession>A0ABT6JGV5</accession>
<gene>
    <name evidence="2" type="ORF">QFW80_05195</name>
</gene>
<feature type="region of interest" description="Disordered" evidence="1">
    <location>
        <begin position="122"/>
        <end position="148"/>
    </location>
</feature>
<reference evidence="2 3" key="1">
    <citation type="submission" date="2023-04" db="EMBL/GenBank/DDBJ databases">
        <title>Luteimonas sp. M1R5S18.</title>
        <authorList>
            <person name="Sun J.-Q."/>
        </authorList>
    </citation>
    <scope>NUCLEOTIDE SEQUENCE [LARGE SCALE GENOMIC DNA]</scope>
    <source>
        <strain evidence="2 3">M1R5S18</strain>
    </source>
</reference>
<sequence length="171" mass="17242">MNRKLRNTILAFSVTGMVLALGLMAARPMVDAGAGEVRALAGAQAPAAPARTAPLMPLADAAGQDVSALDQADAVAVRLQARGPQYEAALVDARSVEQAVALTVSFVTTVVAESLMTPSLETDPATAAASDAGDGSTDTDAAPARRSGSVRSAIAVPYFSFARGTGRAGRS</sequence>
<organism evidence="2 3">
    <name type="scientific">Luteimonas rhizosphaericola</name>
    <dbReference type="NCBI Taxonomy" id="3042024"/>
    <lineage>
        <taxon>Bacteria</taxon>
        <taxon>Pseudomonadati</taxon>
        <taxon>Pseudomonadota</taxon>
        <taxon>Gammaproteobacteria</taxon>
        <taxon>Lysobacterales</taxon>
        <taxon>Lysobacteraceae</taxon>
        <taxon>Luteimonas</taxon>
    </lineage>
</organism>
<protein>
    <submittedName>
        <fullName evidence="2">Uncharacterized protein</fullName>
    </submittedName>
</protein>